<accession>A0A840XXY6</accession>
<sequence length="141" mass="14642">MSDRERDPGQPPAPANDVSADPRAEDAALRAALNHSLGERRASPRVIVEEPCIVQYGPHVVSGVLRDVSAGGAMLRGVSGLIQGDIVALNVPRLGTRRFLVVVRGITLLGAHLGFADEDEAAAWRIALNPLLGEAAGPGAG</sequence>
<feature type="region of interest" description="Disordered" evidence="1">
    <location>
        <begin position="1"/>
        <end position="24"/>
    </location>
</feature>
<evidence type="ECO:0000313" key="4">
    <source>
        <dbReference type="Proteomes" id="UP000562254"/>
    </source>
</evidence>
<dbReference type="Proteomes" id="UP000562254">
    <property type="component" value="Unassembled WGS sequence"/>
</dbReference>
<dbReference type="InterPro" id="IPR009875">
    <property type="entry name" value="PilZ_domain"/>
</dbReference>
<dbReference type="AlphaFoldDB" id="A0A840XXY6"/>
<name>A0A840XXY6_9PROT</name>
<dbReference type="GO" id="GO:0035438">
    <property type="term" value="F:cyclic-di-GMP binding"/>
    <property type="evidence" value="ECO:0007669"/>
    <property type="project" value="InterPro"/>
</dbReference>
<organism evidence="3 4">
    <name type="scientific">Neoroseomonas alkaliterrae</name>
    <dbReference type="NCBI Taxonomy" id="1452450"/>
    <lineage>
        <taxon>Bacteria</taxon>
        <taxon>Pseudomonadati</taxon>
        <taxon>Pseudomonadota</taxon>
        <taxon>Alphaproteobacteria</taxon>
        <taxon>Acetobacterales</taxon>
        <taxon>Acetobacteraceae</taxon>
        <taxon>Neoroseomonas</taxon>
    </lineage>
</organism>
<comment type="caution">
    <text evidence="3">The sequence shown here is derived from an EMBL/GenBank/DDBJ whole genome shotgun (WGS) entry which is preliminary data.</text>
</comment>
<evidence type="ECO:0000259" key="2">
    <source>
        <dbReference type="Pfam" id="PF07238"/>
    </source>
</evidence>
<reference evidence="3 4" key="1">
    <citation type="submission" date="2020-08" db="EMBL/GenBank/DDBJ databases">
        <title>Genomic Encyclopedia of Type Strains, Phase IV (KMG-IV): sequencing the most valuable type-strain genomes for metagenomic binning, comparative biology and taxonomic classification.</title>
        <authorList>
            <person name="Goeker M."/>
        </authorList>
    </citation>
    <scope>NUCLEOTIDE SEQUENCE [LARGE SCALE GENOMIC DNA]</scope>
    <source>
        <strain evidence="3 4">DSM 25895</strain>
    </source>
</reference>
<dbReference type="Pfam" id="PF07238">
    <property type="entry name" value="PilZ"/>
    <property type="match status" value="1"/>
</dbReference>
<proteinExistence type="predicted"/>
<protein>
    <recommendedName>
        <fullName evidence="2">PilZ domain-containing protein</fullName>
    </recommendedName>
</protein>
<dbReference type="SUPFAM" id="SSF141371">
    <property type="entry name" value="PilZ domain-like"/>
    <property type="match status" value="1"/>
</dbReference>
<keyword evidence="4" id="KW-1185">Reference proteome</keyword>
<gene>
    <name evidence="3" type="ORF">FHS88_000797</name>
</gene>
<evidence type="ECO:0000256" key="1">
    <source>
        <dbReference type="SAM" id="MobiDB-lite"/>
    </source>
</evidence>
<feature type="domain" description="PilZ" evidence="2">
    <location>
        <begin position="39"/>
        <end position="107"/>
    </location>
</feature>
<evidence type="ECO:0000313" key="3">
    <source>
        <dbReference type="EMBL" id="MBB5688681.1"/>
    </source>
</evidence>
<dbReference type="EMBL" id="JACIJE010000002">
    <property type="protein sequence ID" value="MBB5688681.1"/>
    <property type="molecule type" value="Genomic_DNA"/>
</dbReference>
<dbReference type="RefSeq" id="WP_184481544.1">
    <property type="nucleotide sequence ID" value="NZ_JAAEDJ010000013.1"/>
</dbReference>